<keyword evidence="3" id="KW-0808">Transferase</keyword>
<reference evidence="11 12" key="1">
    <citation type="journal article" date="2021" name="Syst. Appl. Microbiol.">
        <title>Persephonella atlantica sp. nov.: How to adapt to physico-chemical gradients in high temperature hydrothermal habitats.</title>
        <authorList>
            <person name="Francois D.X."/>
            <person name="Godfroy A."/>
            <person name="Mathien C."/>
            <person name="Aube J."/>
            <person name="Cathalot C."/>
            <person name="Lesongeur F."/>
            <person name="L'Haridon S."/>
            <person name="Philippon X."/>
            <person name="Roussel E.G."/>
        </authorList>
    </citation>
    <scope>NUCLEOTIDE SEQUENCE [LARGE SCALE GENOMIC DNA]</scope>
    <source>
        <strain evidence="11 12">MO1340</strain>
    </source>
</reference>
<dbReference type="InterPro" id="IPR038371">
    <property type="entry name" value="Cu_polyphenol_OxRdtase_sf"/>
</dbReference>
<proteinExistence type="inferred from homology"/>
<comment type="catalytic activity">
    <reaction evidence="7">
        <text>adenosine + H2O + H(+) = inosine + NH4(+)</text>
        <dbReference type="Rhea" id="RHEA:24408"/>
        <dbReference type="ChEBI" id="CHEBI:15377"/>
        <dbReference type="ChEBI" id="CHEBI:15378"/>
        <dbReference type="ChEBI" id="CHEBI:16335"/>
        <dbReference type="ChEBI" id="CHEBI:17596"/>
        <dbReference type="ChEBI" id="CHEBI:28938"/>
        <dbReference type="EC" id="3.5.4.4"/>
    </reaction>
    <physiologicalReaction direction="left-to-right" evidence="7">
        <dbReference type="Rhea" id="RHEA:24409"/>
    </physiologicalReaction>
</comment>
<keyword evidence="12" id="KW-1185">Reference proteome</keyword>
<evidence type="ECO:0000313" key="12">
    <source>
        <dbReference type="Proteomes" id="UP000772812"/>
    </source>
</evidence>
<evidence type="ECO:0000256" key="4">
    <source>
        <dbReference type="ARBA" id="ARBA00022723"/>
    </source>
</evidence>
<dbReference type="Pfam" id="PF02578">
    <property type="entry name" value="Cu-oxidase_4"/>
    <property type="match status" value="1"/>
</dbReference>
<protein>
    <recommendedName>
        <fullName evidence="10">Purine nucleoside phosphorylase</fullName>
    </recommendedName>
</protein>
<dbReference type="SUPFAM" id="SSF64438">
    <property type="entry name" value="CNF1/YfiH-like putative cysteine hydrolases"/>
    <property type="match status" value="1"/>
</dbReference>
<evidence type="ECO:0000256" key="1">
    <source>
        <dbReference type="ARBA" id="ARBA00000553"/>
    </source>
</evidence>
<dbReference type="InterPro" id="IPR011324">
    <property type="entry name" value="Cytotoxic_necrot_fac-like_cat"/>
</dbReference>
<dbReference type="PANTHER" id="PTHR30616">
    <property type="entry name" value="UNCHARACTERIZED PROTEIN YFIH"/>
    <property type="match status" value="1"/>
</dbReference>
<dbReference type="Proteomes" id="UP000772812">
    <property type="component" value="Unassembled WGS sequence"/>
</dbReference>
<organism evidence="11 12">
    <name type="scientific">Persephonella atlantica</name>
    <dbReference type="NCBI Taxonomy" id="2699429"/>
    <lineage>
        <taxon>Bacteria</taxon>
        <taxon>Pseudomonadati</taxon>
        <taxon>Aquificota</taxon>
        <taxon>Aquificia</taxon>
        <taxon>Aquificales</taxon>
        <taxon>Hydrogenothermaceae</taxon>
        <taxon>Persephonella</taxon>
    </lineage>
</organism>
<keyword evidence="4" id="KW-0479">Metal-binding</keyword>
<comment type="caution">
    <text evidence="11">The sequence shown here is derived from an EMBL/GenBank/DDBJ whole genome shotgun (WGS) entry which is preliminary data.</text>
</comment>
<sequence length="210" mass="23761">MERINIRSLHIIFTEKSDGNMKDSSVRKDFISKHQLPSPILPEQKHSSVVLNADSHNLECDGLFTQEKNKALGVLTADCMPVVLTDFSSLSVVHAGWRGLIDGIIENALRMFGKKEIFAFIGPSARKCCYEVQEEFAEGLKKTGVSERFLSRSSDRITFSLQELAVEKLKIGGIKEIYDISLCTICSQKFFSYRNGDFEERILTMAWLED</sequence>
<comment type="similarity">
    <text evidence="2 10">Belongs to the purine nucleoside phosphorylase YfiH/LACC1 family.</text>
</comment>
<dbReference type="EMBL" id="JAACYA010000002">
    <property type="protein sequence ID" value="MBK3332877.1"/>
    <property type="molecule type" value="Genomic_DNA"/>
</dbReference>
<dbReference type="RefSeq" id="WP_200674283.1">
    <property type="nucleotide sequence ID" value="NZ_JAACYA010000002.1"/>
</dbReference>
<dbReference type="PANTHER" id="PTHR30616:SF2">
    <property type="entry name" value="PURINE NUCLEOSIDE PHOSPHORYLASE LACC1"/>
    <property type="match status" value="1"/>
</dbReference>
<comment type="catalytic activity">
    <reaction evidence="8">
        <text>adenosine + phosphate = alpha-D-ribose 1-phosphate + adenine</text>
        <dbReference type="Rhea" id="RHEA:27642"/>
        <dbReference type="ChEBI" id="CHEBI:16335"/>
        <dbReference type="ChEBI" id="CHEBI:16708"/>
        <dbReference type="ChEBI" id="CHEBI:43474"/>
        <dbReference type="ChEBI" id="CHEBI:57720"/>
        <dbReference type="EC" id="2.4.2.1"/>
    </reaction>
    <physiologicalReaction direction="left-to-right" evidence="8">
        <dbReference type="Rhea" id="RHEA:27643"/>
    </physiologicalReaction>
</comment>
<evidence type="ECO:0000256" key="6">
    <source>
        <dbReference type="ARBA" id="ARBA00022833"/>
    </source>
</evidence>
<gene>
    <name evidence="11" type="primary">pgeF</name>
    <name evidence="11" type="ORF">GWK41_07330</name>
</gene>
<evidence type="ECO:0000256" key="3">
    <source>
        <dbReference type="ARBA" id="ARBA00022679"/>
    </source>
</evidence>
<dbReference type="InterPro" id="IPR003730">
    <property type="entry name" value="Cu_polyphenol_OxRdtase"/>
</dbReference>
<accession>A0ABS1GJE8</accession>
<evidence type="ECO:0000313" key="11">
    <source>
        <dbReference type="EMBL" id="MBK3332877.1"/>
    </source>
</evidence>
<comment type="catalytic activity">
    <reaction evidence="9">
        <text>S-methyl-5'-thioadenosine + phosphate = 5-(methylsulfanyl)-alpha-D-ribose 1-phosphate + adenine</text>
        <dbReference type="Rhea" id="RHEA:11852"/>
        <dbReference type="ChEBI" id="CHEBI:16708"/>
        <dbReference type="ChEBI" id="CHEBI:17509"/>
        <dbReference type="ChEBI" id="CHEBI:43474"/>
        <dbReference type="ChEBI" id="CHEBI:58533"/>
        <dbReference type="EC" id="2.4.2.28"/>
    </reaction>
    <physiologicalReaction direction="left-to-right" evidence="9">
        <dbReference type="Rhea" id="RHEA:11853"/>
    </physiologicalReaction>
</comment>
<evidence type="ECO:0000256" key="7">
    <source>
        <dbReference type="ARBA" id="ARBA00047989"/>
    </source>
</evidence>
<dbReference type="CDD" id="cd16833">
    <property type="entry name" value="YfiH"/>
    <property type="match status" value="1"/>
</dbReference>
<evidence type="ECO:0000256" key="5">
    <source>
        <dbReference type="ARBA" id="ARBA00022801"/>
    </source>
</evidence>
<dbReference type="NCBIfam" id="TIGR00726">
    <property type="entry name" value="peptidoglycan editing factor PgeF"/>
    <property type="match status" value="1"/>
</dbReference>
<evidence type="ECO:0000256" key="2">
    <source>
        <dbReference type="ARBA" id="ARBA00007353"/>
    </source>
</evidence>
<keyword evidence="6" id="KW-0862">Zinc</keyword>
<evidence type="ECO:0000256" key="8">
    <source>
        <dbReference type="ARBA" id="ARBA00048968"/>
    </source>
</evidence>
<keyword evidence="5" id="KW-0378">Hydrolase</keyword>
<comment type="catalytic activity">
    <reaction evidence="1">
        <text>inosine + phosphate = alpha-D-ribose 1-phosphate + hypoxanthine</text>
        <dbReference type="Rhea" id="RHEA:27646"/>
        <dbReference type="ChEBI" id="CHEBI:17368"/>
        <dbReference type="ChEBI" id="CHEBI:17596"/>
        <dbReference type="ChEBI" id="CHEBI:43474"/>
        <dbReference type="ChEBI" id="CHEBI:57720"/>
        <dbReference type="EC" id="2.4.2.1"/>
    </reaction>
    <physiologicalReaction direction="left-to-right" evidence="1">
        <dbReference type="Rhea" id="RHEA:27647"/>
    </physiologicalReaction>
</comment>
<evidence type="ECO:0000256" key="10">
    <source>
        <dbReference type="RuleBase" id="RU361274"/>
    </source>
</evidence>
<dbReference type="Gene3D" id="3.60.140.10">
    <property type="entry name" value="CNF1/YfiH-like putative cysteine hydrolases"/>
    <property type="match status" value="1"/>
</dbReference>
<name>A0ABS1GJE8_9AQUI</name>
<evidence type="ECO:0000256" key="9">
    <source>
        <dbReference type="ARBA" id="ARBA00049893"/>
    </source>
</evidence>